<evidence type="ECO:0000313" key="4">
    <source>
        <dbReference type="Proteomes" id="UP000583944"/>
    </source>
</evidence>
<dbReference type="VEuPathDB" id="TriTrypDB:BCY84_16584"/>
<dbReference type="PANTHER" id="PTHR34496:SF7">
    <property type="entry name" value="GLYCOSYLTRANSFERASE (GLCNAC)"/>
    <property type="match status" value="1"/>
</dbReference>
<feature type="region of interest" description="Disordered" evidence="1">
    <location>
        <begin position="50"/>
        <end position="82"/>
    </location>
</feature>
<dbReference type="Pfam" id="PF11397">
    <property type="entry name" value="GlcNAc"/>
    <property type="match status" value="2"/>
</dbReference>
<reference evidence="3 4" key="1">
    <citation type="journal article" date="2019" name="Genome Biol. Evol.">
        <title>Nanopore Sequencing Significantly Improves Genome Assembly of the Protozoan Parasite Trypanosoma cruzi.</title>
        <authorList>
            <person name="Diaz-Viraque F."/>
            <person name="Pita S."/>
            <person name="Greif G."/>
            <person name="de Souza R.C.M."/>
            <person name="Iraola G."/>
            <person name="Robello C."/>
        </authorList>
    </citation>
    <scope>NUCLEOTIDE SEQUENCE [LARGE SCALE GENOMIC DNA]</scope>
    <source>
        <strain evidence="3 4">Berenice</strain>
    </source>
</reference>
<keyword evidence="2" id="KW-0812">Transmembrane</keyword>
<dbReference type="EMBL" id="JABDHM010000084">
    <property type="protein sequence ID" value="KAF5218862.1"/>
    <property type="molecule type" value="Genomic_DNA"/>
</dbReference>
<keyword evidence="2" id="KW-1133">Transmembrane helix</keyword>
<dbReference type="AlphaFoldDB" id="A0A7J6XWN2"/>
<keyword evidence="2" id="KW-0472">Membrane</keyword>
<gene>
    <name evidence="3" type="ORF">ECC02_008217</name>
</gene>
<dbReference type="VEuPathDB" id="TriTrypDB:ECC02_008217"/>
<comment type="caution">
    <text evidence="3">The sequence shown here is derived from an EMBL/GenBank/DDBJ whole genome shotgun (WGS) entry which is preliminary data.</text>
</comment>
<dbReference type="Proteomes" id="UP000583944">
    <property type="component" value="Unassembled WGS sequence"/>
</dbReference>
<evidence type="ECO:0000256" key="1">
    <source>
        <dbReference type="SAM" id="MobiDB-lite"/>
    </source>
</evidence>
<name>A0A7J6XWN2_TRYCR</name>
<protein>
    <submittedName>
        <fullName evidence="3">Uncharacterized protein</fullName>
    </submittedName>
</protein>
<proteinExistence type="predicted"/>
<dbReference type="PANTHER" id="PTHR34496">
    <property type="entry name" value="GLCNAC TRANSFERASE-RELATED"/>
    <property type="match status" value="1"/>
</dbReference>
<accession>A0A7J6XWN2</accession>
<organism evidence="3 4">
    <name type="scientific">Trypanosoma cruzi</name>
    <dbReference type="NCBI Taxonomy" id="5693"/>
    <lineage>
        <taxon>Eukaryota</taxon>
        <taxon>Discoba</taxon>
        <taxon>Euglenozoa</taxon>
        <taxon>Kinetoplastea</taxon>
        <taxon>Metakinetoplastina</taxon>
        <taxon>Trypanosomatida</taxon>
        <taxon>Trypanosomatidae</taxon>
        <taxon>Trypanosoma</taxon>
        <taxon>Schizotrypanum</taxon>
    </lineage>
</organism>
<feature type="region of interest" description="Disordered" evidence="1">
    <location>
        <begin position="452"/>
        <end position="474"/>
    </location>
</feature>
<sequence length="814" mass="90698">MRSLRRFLVGAGLLPRRSTLFWFLLTFVAMALVMSATMFCSIIVEKEPTHELTQEPAPEDVKEPAHSRSHDVRREAASTQKTRESLLLHAGHLLSILEQFSEESVTHPTAAGPGVEPGVRPVGKADMTPEFLLSRYYETELVRLNNDYEKEIDSGYTENVVHSENYWSPFHATRRGYGLEGSIFVGITHSQEKVTSSEMETACAATVRNIYDAAQWPLGVFTGIVEITLSKTSPTTHDPTKSTETPMDSAVPPAEETPAWIPPPPSVCTPRAYLLPSCAERTAFCPTDNIRVRQVRVGPQSANGGDDAGISGRRKSHTLLSSAAAQRYATLALYRGETYVMFVRAGLQLVYKWDVLTRLLWLQLPSRSAVLSQPPVQINRQSVRSVWNRVVVKHVEGIVVASEKQFSTPANNGSLPLQPGEGQNGNGVDHWIDSIRWALDLGAVRLHSAAAAAAEEEGRSGGGRKMHENNEGDPGMMEEEIVQYVFHHDAEVFREAKKNLFRTDVNTPEGGKEEEKSSSGSRSRRDIQIYWLRQFYVSLREALLKDVVEQETTSCLSGVQMKRMQSGGHLDPIFRLHAASLKRISHAMQDPRYMRPSPFHGCGGSAKNACPKMSDYKEVCNDDAILPYLQQSWVTPDFLFTRAEAFFDFPRDGIDGYRDRLNADSVPLDPFLSFLGADEEAVLLSARLWTHGWDFFSSTEPIAFIVTKPPAEGDASGTDTSTLSPTLTRMRQRSVARLRHVLFGKNRTAGLAPDAKTEALRHVERYGLGRRRSREELFYFSGLREAMKDEGVIGYKVDAQHNVDPTCPASFCHS</sequence>
<feature type="transmembrane region" description="Helical" evidence="2">
    <location>
        <begin position="20"/>
        <end position="44"/>
    </location>
</feature>
<evidence type="ECO:0000256" key="2">
    <source>
        <dbReference type="SAM" id="Phobius"/>
    </source>
</evidence>
<feature type="region of interest" description="Disordered" evidence="1">
    <location>
        <begin position="232"/>
        <end position="262"/>
    </location>
</feature>
<evidence type="ECO:0000313" key="3">
    <source>
        <dbReference type="EMBL" id="KAF5218862.1"/>
    </source>
</evidence>
<feature type="compositionally biased region" description="Polar residues" evidence="1">
    <location>
        <begin position="232"/>
        <end position="246"/>
    </location>
</feature>
<dbReference type="InterPro" id="IPR021067">
    <property type="entry name" value="Glycosyltransferase"/>
</dbReference>